<evidence type="ECO:0000313" key="2">
    <source>
        <dbReference type="EMBL" id="OSI33824.1"/>
    </source>
</evidence>
<keyword evidence="1" id="KW-0812">Transmembrane</keyword>
<evidence type="ECO:0000256" key="1">
    <source>
        <dbReference type="SAM" id="Phobius"/>
    </source>
</evidence>
<comment type="caution">
    <text evidence="2">The sequence shown here is derived from an EMBL/GenBank/DDBJ whole genome shotgun (WGS) entry which is preliminary data.</text>
</comment>
<gene>
    <name evidence="2" type="ORF">BV913_08155</name>
</gene>
<dbReference type="RefSeq" id="WP_085418583.1">
    <property type="nucleotide sequence ID" value="NZ_CP091509.1"/>
</dbReference>
<feature type="transmembrane region" description="Helical" evidence="1">
    <location>
        <begin position="59"/>
        <end position="82"/>
    </location>
</feature>
<keyword evidence="1" id="KW-0472">Membrane</keyword>
<feature type="transmembrane region" description="Helical" evidence="1">
    <location>
        <begin position="102"/>
        <end position="118"/>
    </location>
</feature>
<name>A0ABX3WKI0_9NEIS</name>
<proteinExistence type="predicted"/>
<organism evidence="2 3">
    <name type="scientific">Neisseria dumasiana</name>
    <dbReference type="NCBI Taxonomy" id="1931275"/>
    <lineage>
        <taxon>Bacteria</taxon>
        <taxon>Pseudomonadati</taxon>
        <taxon>Pseudomonadota</taxon>
        <taxon>Betaproteobacteria</taxon>
        <taxon>Neisseriales</taxon>
        <taxon>Neisseriaceae</taxon>
        <taxon>Neisseria</taxon>
    </lineage>
</organism>
<evidence type="ECO:0000313" key="3">
    <source>
        <dbReference type="Proteomes" id="UP000193346"/>
    </source>
</evidence>
<feature type="transmembrane region" description="Helical" evidence="1">
    <location>
        <begin position="130"/>
        <end position="150"/>
    </location>
</feature>
<dbReference type="EMBL" id="MTAC01000019">
    <property type="protein sequence ID" value="OSI33824.1"/>
    <property type="molecule type" value="Genomic_DNA"/>
</dbReference>
<dbReference type="Proteomes" id="UP000193346">
    <property type="component" value="Unassembled WGS sequence"/>
</dbReference>
<feature type="transmembrane region" description="Helical" evidence="1">
    <location>
        <begin position="12"/>
        <end position="31"/>
    </location>
</feature>
<keyword evidence="1" id="KW-1133">Transmembrane helix</keyword>
<feature type="transmembrane region" description="Helical" evidence="1">
    <location>
        <begin position="170"/>
        <end position="202"/>
    </location>
</feature>
<protein>
    <submittedName>
        <fullName evidence="2">Uncharacterized protein</fullName>
    </submittedName>
</protein>
<keyword evidence="3" id="KW-1185">Reference proteome</keyword>
<reference evidence="2 3" key="1">
    <citation type="submission" date="2017-01" db="EMBL/GenBank/DDBJ databases">
        <authorList>
            <person name="Wolfgang W.J."/>
            <person name="Cole J."/>
            <person name="Wroblewski D."/>
            <person name="Mcginnis J."/>
            <person name="Musser K.A."/>
        </authorList>
    </citation>
    <scope>NUCLEOTIDE SEQUENCE [LARGE SCALE GENOMIC DNA]</scope>
    <source>
        <strain evidence="2 3">93087</strain>
    </source>
</reference>
<sequence>MILKNIDNVFKINSLITAVYLVAQIFFVFILDEKIFSFDIPGVAALENKSLFPVRTANSLTATLLVGLVSLLINIPVVFQLVQIFLKDKSTDNLESLRKKYIVFYYLGYGVLNPYRIWKGFNSRTIKFRMFAIFFYCYMVFMLLYWIFGWDFINIPQHYTLVYLVSSFKFFLYLLNIVVFISLGFFFLTICSGVFLIIYSLFSD</sequence>
<accession>A0ABX3WKI0</accession>